<protein>
    <recommendedName>
        <fullName evidence="3">HPt domain-containing protein</fullName>
    </recommendedName>
</protein>
<gene>
    <name evidence="1" type="ORF">ThidrDRAFT_4046</name>
</gene>
<name>G2E6Y3_9GAMM</name>
<comment type="caution">
    <text evidence="1">The sequence shown here is derived from an EMBL/GenBank/DDBJ whole genome shotgun (WGS) entry which is preliminary data.</text>
</comment>
<dbReference type="Proteomes" id="UP000004200">
    <property type="component" value="Unassembled WGS sequence"/>
</dbReference>
<keyword evidence="2" id="KW-1185">Reference proteome</keyword>
<dbReference type="OrthoDB" id="9880801at2"/>
<evidence type="ECO:0000313" key="2">
    <source>
        <dbReference type="Proteomes" id="UP000004200"/>
    </source>
</evidence>
<dbReference type="AlphaFoldDB" id="G2E6Y3"/>
<accession>G2E6Y3</accession>
<sequence>MSTTDTRAIHDPEQALALAGGRPELRDQTLIRILDWLDDPDAGGLLRAVGRYGQETAACYEAAHRGCGLARQAAMPTLATLLRQLADALDAADLASAETLGRQLPAAIADLEHVLGTAGPAGRTAH</sequence>
<dbReference type="eggNOG" id="ENOG5034BS7">
    <property type="taxonomic scope" value="Bacteria"/>
</dbReference>
<dbReference type="RefSeq" id="WP_007042759.1">
    <property type="nucleotide sequence ID" value="NZ_AFWT01000045.1"/>
</dbReference>
<organism evidence="1 2">
    <name type="scientific">Thiorhodococcus drewsii AZ1</name>
    <dbReference type="NCBI Taxonomy" id="765913"/>
    <lineage>
        <taxon>Bacteria</taxon>
        <taxon>Pseudomonadati</taxon>
        <taxon>Pseudomonadota</taxon>
        <taxon>Gammaproteobacteria</taxon>
        <taxon>Chromatiales</taxon>
        <taxon>Chromatiaceae</taxon>
        <taxon>Thiorhodococcus</taxon>
    </lineage>
</organism>
<dbReference type="STRING" id="765913.ThidrDRAFT_4046"/>
<reference evidence="1 2" key="1">
    <citation type="submission" date="2011-06" db="EMBL/GenBank/DDBJ databases">
        <title>The draft genome of Thiorhodococcus drewsii AZ1.</title>
        <authorList>
            <consortium name="US DOE Joint Genome Institute (JGI-PGF)"/>
            <person name="Lucas S."/>
            <person name="Han J."/>
            <person name="Lapidus A."/>
            <person name="Cheng J.-F."/>
            <person name="Goodwin L."/>
            <person name="Pitluck S."/>
            <person name="Peters L."/>
            <person name="Land M.L."/>
            <person name="Hauser L."/>
            <person name="Vogl K."/>
            <person name="Liu Z."/>
            <person name="Imhoff J."/>
            <person name="Thiel V."/>
            <person name="Frigaard N.-U."/>
            <person name="Bryant D.A."/>
            <person name="Woyke T.J."/>
        </authorList>
    </citation>
    <scope>NUCLEOTIDE SEQUENCE [LARGE SCALE GENOMIC DNA]</scope>
    <source>
        <strain evidence="1 2">AZ1</strain>
    </source>
</reference>
<evidence type="ECO:0008006" key="3">
    <source>
        <dbReference type="Google" id="ProtNLM"/>
    </source>
</evidence>
<dbReference type="EMBL" id="AFWT01000045">
    <property type="protein sequence ID" value="EGV28145.1"/>
    <property type="molecule type" value="Genomic_DNA"/>
</dbReference>
<proteinExistence type="predicted"/>
<evidence type="ECO:0000313" key="1">
    <source>
        <dbReference type="EMBL" id="EGV28145.1"/>
    </source>
</evidence>